<dbReference type="RefSeq" id="XP_042921460.1">
    <property type="nucleotide sequence ID" value="XM_043066164.1"/>
</dbReference>
<dbReference type="EMBL" id="CM008970">
    <property type="protein sequence ID" value="PNW79197.1"/>
    <property type="molecule type" value="Genomic_DNA"/>
</dbReference>
<accession>A0A2K3DFA4</accession>
<dbReference type="Proteomes" id="UP000006906">
    <property type="component" value="Chromosome 9"/>
</dbReference>
<evidence type="ECO:0000313" key="2">
    <source>
        <dbReference type="Proteomes" id="UP000006906"/>
    </source>
</evidence>
<organism evidence="1 2">
    <name type="scientific">Chlamydomonas reinhardtii</name>
    <name type="common">Chlamydomonas smithii</name>
    <dbReference type="NCBI Taxonomy" id="3055"/>
    <lineage>
        <taxon>Eukaryota</taxon>
        <taxon>Viridiplantae</taxon>
        <taxon>Chlorophyta</taxon>
        <taxon>core chlorophytes</taxon>
        <taxon>Chlorophyceae</taxon>
        <taxon>CS clade</taxon>
        <taxon>Chlamydomonadales</taxon>
        <taxon>Chlamydomonadaceae</taxon>
        <taxon>Chlamydomonas</taxon>
    </lineage>
</organism>
<dbReference type="AlphaFoldDB" id="A0A2K3DFA4"/>
<sequence length="71" mass="7650">MTPRHLCRRPRPLLGCSNSCSSVLARQGFRQSLERVDVVMGLSAATANGRWAPGWCATALASCDAFNSWGP</sequence>
<dbReference type="Gramene" id="PNW79197">
    <property type="protein sequence ID" value="PNW79197"/>
    <property type="gene ID" value="CHLRE_09g405776v5"/>
</dbReference>
<proteinExistence type="predicted"/>
<dbReference type="KEGG" id="cre:CHLRE_09g405776v5"/>
<dbReference type="GeneID" id="66054844"/>
<reference evidence="1 2" key="1">
    <citation type="journal article" date="2007" name="Science">
        <title>The Chlamydomonas genome reveals the evolution of key animal and plant functions.</title>
        <authorList>
            <person name="Merchant S.S."/>
            <person name="Prochnik S.E."/>
            <person name="Vallon O."/>
            <person name="Harris E.H."/>
            <person name="Karpowicz S.J."/>
            <person name="Witman G.B."/>
            <person name="Terry A."/>
            <person name="Salamov A."/>
            <person name="Fritz-Laylin L.K."/>
            <person name="Marechal-Drouard L."/>
            <person name="Marshall W.F."/>
            <person name="Qu L.H."/>
            <person name="Nelson D.R."/>
            <person name="Sanderfoot A.A."/>
            <person name="Spalding M.H."/>
            <person name="Kapitonov V.V."/>
            <person name="Ren Q."/>
            <person name="Ferris P."/>
            <person name="Lindquist E."/>
            <person name="Shapiro H."/>
            <person name="Lucas S.M."/>
            <person name="Grimwood J."/>
            <person name="Schmutz J."/>
            <person name="Cardol P."/>
            <person name="Cerutti H."/>
            <person name="Chanfreau G."/>
            <person name="Chen C.L."/>
            <person name="Cognat V."/>
            <person name="Croft M.T."/>
            <person name="Dent R."/>
            <person name="Dutcher S."/>
            <person name="Fernandez E."/>
            <person name="Fukuzawa H."/>
            <person name="Gonzalez-Ballester D."/>
            <person name="Gonzalez-Halphen D."/>
            <person name="Hallmann A."/>
            <person name="Hanikenne M."/>
            <person name="Hippler M."/>
            <person name="Inwood W."/>
            <person name="Jabbari K."/>
            <person name="Kalanon M."/>
            <person name="Kuras R."/>
            <person name="Lefebvre P.A."/>
            <person name="Lemaire S.D."/>
            <person name="Lobanov A.V."/>
            <person name="Lohr M."/>
            <person name="Manuell A."/>
            <person name="Meier I."/>
            <person name="Mets L."/>
            <person name="Mittag M."/>
            <person name="Mittelmeier T."/>
            <person name="Moroney J.V."/>
            <person name="Moseley J."/>
            <person name="Napoli C."/>
            <person name="Nedelcu A.M."/>
            <person name="Niyogi K."/>
            <person name="Novoselov S.V."/>
            <person name="Paulsen I.T."/>
            <person name="Pazour G."/>
            <person name="Purton S."/>
            <person name="Ral J.P."/>
            <person name="Riano-Pachon D.M."/>
            <person name="Riekhof W."/>
            <person name="Rymarquis L."/>
            <person name="Schroda M."/>
            <person name="Stern D."/>
            <person name="Umen J."/>
            <person name="Willows R."/>
            <person name="Wilson N."/>
            <person name="Zimmer S.L."/>
            <person name="Allmer J."/>
            <person name="Balk J."/>
            <person name="Bisova K."/>
            <person name="Chen C.J."/>
            <person name="Elias M."/>
            <person name="Gendler K."/>
            <person name="Hauser C."/>
            <person name="Lamb M.R."/>
            <person name="Ledford H."/>
            <person name="Long J.C."/>
            <person name="Minagawa J."/>
            <person name="Page M.D."/>
            <person name="Pan J."/>
            <person name="Pootakham W."/>
            <person name="Roje S."/>
            <person name="Rose A."/>
            <person name="Stahlberg E."/>
            <person name="Terauchi A.M."/>
            <person name="Yang P."/>
            <person name="Ball S."/>
            <person name="Bowler C."/>
            <person name="Dieckmann C.L."/>
            <person name="Gladyshev V.N."/>
            <person name="Green P."/>
            <person name="Jorgensen R."/>
            <person name="Mayfield S."/>
            <person name="Mueller-Roeber B."/>
            <person name="Rajamani S."/>
            <person name="Sayre R.T."/>
            <person name="Brokstein P."/>
            <person name="Dubchak I."/>
            <person name="Goodstein D."/>
            <person name="Hornick L."/>
            <person name="Huang Y.W."/>
            <person name="Jhaveri J."/>
            <person name="Luo Y."/>
            <person name="Martinez D."/>
            <person name="Ngau W.C."/>
            <person name="Otillar B."/>
            <person name="Poliakov A."/>
            <person name="Porter A."/>
            <person name="Szajkowski L."/>
            <person name="Werner G."/>
            <person name="Zhou K."/>
            <person name="Grigoriev I.V."/>
            <person name="Rokhsar D.S."/>
            <person name="Grossman A.R."/>
        </authorList>
    </citation>
    <scope>NUCLEOTIDE SEQUENCE [LARGE SCALE GENOMIC DNA]</scope>
    <source>
        <strain evidence="2">CC-503</strain>
    </source>
</reference>
<dbReference type="InParanoid" id="A0A2K3DFA4"/>
<keyword evidence="2" id="KW-1185">Reference proteome</keyword>
<name>A0A2K3DFA4_CHLRE</name>
<evidence type="ECO:0000313" key="1">
    <source>
        <dbReference type="EMBL" id="PNW79197.1"/>
    </source>
</evidence>
<protein>
    <submittedName>
        <fullName evidence="1">Uncharacterized protein</fullName>
    </submittedName>
</protein>
<gene>
    <name evidence="1" type="ORF">CHLRE_09g405776v5</name>
</gene>